<dbReference type="AlphaFoldDB" id="A0A6G4AI50"/>
<dbReference type="InterPro" id="IPR020904">
    <property type="entry name" value="Sc_DH/Rdtase_CS"/>
</dbReference>
<dbReference type="PRINTS" id="PR00081">
    <property type="entry name" value="GDHRDH"/>
</dbReference>
<sequence length="270" mass="28180">MPETHREKTAVARTDHPTDRRVAVITGAASGIGRALAVEYARHGVRTVIGSYPGDPHDPTETERLVTAAGGECTRYEVDVRDPAQVEAFAEHALTAFGRLDIAVANAGVLRRAPLDQLTDDAWDDMLSVDLTGVLRTLRSAARRMDGPGAMVAVSSIAGGVYGWGDHAHYAAAKAGVLGLCRSLAVELAPRGIRVNSVIPGLIETPQSSDPVNSLGPEGLSRAAGDIPWGRVGRPGEIASAIAYLTSDGASYITGQSLVVDGGLTVRMPA</sequence>
<dbReference type="PROSITE" id="PS00061">
    <property type="entry name" value="ADH_SHORT"/>
    <property type="match status" value="1"/>
</dbReference>
<dbReference type="InterPro" id="IPR036291">
    <property type="entry name" value="NAD(P)-bd_dom_sf"/>
</dbReference>
<dbReference type="GO" id="GO:0016616">
    <property type="term" value="F:oxidoreductase activity, acting on the CH-OH group of donors, NAD or NADP as acceptor"/>
    <property type="evidence" value="ECO:0007669"/>
    <property type="project" value="UniProtKB-ARBA"/>
</dbReference>
<dbReference type="Proteomes" id="UP000476310">
    <property type="component" value="Unassembled WGS sequence"/>
</dbReference>
<accession>A0A6G4AI50</accession>
<dbReference type="PANTHER" id="PTHR42760">
    <property type="entry name" value="SHORT-CHAIN DEHYDROGENASES/REDUCTASES FAMILY MEMBER"/>
    <property type="match status" value="1"/>
</dbReference>
<keyword evidence="2" id="KW-0560">Oxidoreductase</keyword>
<evidence type="ECO:0000313" key="5">
    <source>
        <dbReference type="Proteomes" id="UP000476310"/>
    </source>
</evidence>
<dbReference type="Gene3D" id="3.40.50.720">
    <property type="entry name" value="NAD(P)-binding Rossmann-like Domain"/>
    <property type="match status" value="1"/>
</dbReference>
<dbReference type="PANTHER" id="PTHR42760:SF133">
    <property type="entry name" value="3-OXOACYL-[ACYL-CARRIER-PROTEIN] REDUCTASE"/>
    <property type="match status" value="1"/>
</dbReference>
<dbReference type="InterPro" id="IPR002347">
    <property type="entry name" value="SDR_fam"/>
</dbReference>
<dbReference type="InterPro" id="IPR057326">
    <property type="entry name" value="KR_dom"/>
</dbReference>
<comment type="similarity">
    <text evidence="1">Belongs to the short-chain dehydrogenases/reductases (SDR) family.</text>
</comment>
<proteinExistence type="inferred from homology"/>
<reference evidence="4" key="1">
    <citation type="submission" date="2020-02" db="EMBL/GenBank/DDBJ databases">
        <title>A new Streptomyces sp. for controlling soil-borne diseases.</title>
        <authorList>
            <person name="Li X."/>
            <person name="Tian Y."/>
            <person name="Gao K."/>
        </authorList>
    </citation>
    <scope>NUCLEOTIDE SEQUENCE [LARGE SCALE GENOMIC DNA]</scope>
    <source>
        <strain evidence="4">0250</strain>
    </source>
</reference>
<organism evidence="4 5">
    <name type="scientific">Streptomyces rhizosphaericus</name>
    <dbReference type="NCBI Taxonomy" id="114699"/>
    <lineage>
        <taxon>Bacteria</taxon>
        <taxon>Bacillati</taxon>
        <taxon>Actinomycetota</taxon>
        <taxon>Actinomycetes</taxon>
        <taxon>Kitasatosporales</taxon>
        <taxon>Streptomycetaceae</taxon>
        <taxon>Streptomyces</taxon>
        <taxon>Streptomyces violaceusniger group</taxon>
    </lineage>
</organism>
<gene>
    <name evidence="4" type="ORF">G4H13_18640</name>
</gene>
<dbReference type="FunFam" id="3.40.50.720:FF:000084">
    <property type="entry name" value="Short-chain dehydrogenase reductase"/>
    <property type="match status" value="1"/>
</dbReference>
<comment type="caution">
    <text evidence="4">The sequence shown here is derived from an EMBL/GenBank/DDBJ whole genome shotgun (WGS) entry which is preliminary data.</text>
</comment>
<protein>
    <submittedName>
        <fullName evidence="4">SDR family oxidoreductase</fullName>
    </submittedName>
</protein>
<keyword evidence="5" id="KW-1185">Reference proteome</keyword>
<name>A0A6G4AI50_9ACTN</name>
<dbReference type="PRINTS" id="PR00080">
    <property type="entry name" value="SDRFAMILY"/>
</dbReference>
<evidence type="ECO:0000256" key="2">
    <source>
        <dbReference type="ARBA" id="ARBA00023002"/>
    </source>
</evidence>
<dbReference type="EMBL" id="JAAIKT010000021">
    <property type="protein sequence ID" value="NEW72369.1"/>
    <property type="molecule type" value="Genomic_DNA"/>
</dbReference>
<feature type="domain" description="Ketoreductase" evidence="3">
    <location>
        <begin position="21"/>
        <end position="202"/>
    </location>
</feature>
<dbReference type="SMART" id="SM00822">
    <property type="entry name" value="PKS_KR"/>
    <property type="match status" value="1"/>
</dbReference>
<evidence type="ECO:0000259" key="3">
    <source>
        <dbReference type="SMART" id="SM00822"/>
    </source>
</evidence>
<dbReference type="SUPFAM" id="SSF51735">
    <property type="entry name" value="NAD(P)-binding Rossmann-fold domains"/>
    <property type="match status" value="1"/>
</dbReference>
<evidence type="ECO:0000256" key="1">
    <source>
        <dbReference type="ARBA" id="ARBA00006484"/>
    </source>
</evidence>
<evidence type="ECO:0000313" key="4">
    <source>
        <dbReference type="EMBL" id="NEW72369.1"/>
    </source>
</evidence>
<dbReference type="Pfam" id="PF13561">
    <property type="entry name" value="adh_short_C2"/>
    <property type="match status" value="1"/>
</dbReference>